<sequence length="35" mass="3909">MGKGIVSTAYFLENLIQKLRHVGIHGKVALLLIKF</sequence>
<reference evidence="1" key="2">
    <citation type="journal article" date="2015" name="Data Brief">
        <title>Shoot transcriptome of the giant reed, Arundo donax.</title>
        <authorList>
            <person name="Barrero R.A."/>
            <person name="Guerrero F.D."/>
            <person name="Moolhuijzen P."/>
            <person name="Goolsby J.A."/>
            <person name="Tidwell J."/>
            <person name="Bellgard S.E."/>
            <person name="Bellgard M.I."/>
        </authorList>
    </citation>
    <scope>NUCLEOTIDE SEQUENCE</scope>
    <source>
        <tissue evidence="1">Shoot tissue taken approximately 20 cm above the soil surface</tissue>
    </source>
</reference>
<protein>
    <submittedName>
        <fullName evidence="1">Uncharacterized protein</fullName>
    </submittedName>
</protein>
<proteinExistence type="predicted"/>
<accession>A0A0A8ZFT9</accession>
<reference evidence="1" key="1">
    <citation type="submission" date="2014-09" db="EMBL/GenBank/DDBJ databases">
        <authorList>
            <person name="Magalhaes I.L.F."/>
            <person name="Oliveira U."/>
            <person name="Santos F.R."/>
            <person name="Vidigal T.H.D.A."/>
            <person name="Brescovit A.D."/>
            <person name="Santos A.J."/>
        </authorList>
    </citation>
    <scope>NUCLEOTIDE SEQUENCE</scope>
    <source>
        <tissue evidence="1">Shoot tissue taken approximately 20 cm above the soil surface</tissue>
    </source>
</reference>
<dbReference type="EMBL" id="GBRH01259616">
    <property type="protein sequence ID" value="JAD38279.1"/>
    <property type="molecule type" value="Transcribed_RNA"/>
</dbReference>
<evidence type="ECO:0000313" key="1">
    <source>
        <dbReference type="EMBL" id="JAD38279.1"/>
    </source>
</evidence>
<name>A0A0A8ZFT9_ARUDO</name>
<dbReference type="AlphaFoldDB" id="A0A0A8ZFT9"/>
<organism evidence="1">
    <name type="scientific">Arundo donax</name>
    <name type="common">Giant reed</name>
    <name type="synonym">Donax arundinaceus</name>
    <dbReference type="NCBI Taxonomy" id="35708"/>
    <lineage>
        <taxon>Eukaryota</taxon>
        <taxon>Viridiplantae</taxon>
        <taxon>Streptophyta</taxon>
        <taxon>Embryophyta</taxon>
        <taxon>Tracheophyta</taxon>
        <taxon>Spermatophyta</taxon>
        <taxon>Magnoliopsida</taxon>
        <taxon>Liliopsida</taxon>
        <taxon>Poales</taxon>
        <taxon>Poaceae</taxon>
        <taxon>PACMAD clade</taxon>
        <taxon>Arundinoideae</taxon>
        <taxon>Arundineae</taxon>
        <taxon>Arundo</taxon>
    </lineage>
</organism>